<dbReference type="AlphaFoldDB" id="A0A069CWS4"/>
<dbReference type="OrthoDB" id="2149740at2"/>
<dbReference type="eggNOG" id="ENOG5033ZYK">
    <property type="taxonomic scope" value="Bacteria"/>
</dbReference>
<keyword evidence="4" id="KW-1185">Reference proteome</keyword>
<dbReference type="STRING" id="1329250.WOSG25_160170"/>
<dbReference type="Proteomes" id="UP000030643">
    <property type="component" value="Unassembled WGS sequence"/>
</dbReference>
<dbReference type="EMBL" id="DF820499">
    <property type="protein sequence ID" value="GAK31802.1"/>
    <property type="molecule type" value="Genomic_DNA"/>
</dbReference>
<dbReference type="InterPro" id="IPR027994">
    <property type="entry name" value="WxL_dom"/>
</dbReference>
<feature type="domain" description="WxL" evidence="2">
    <location>
        <begin position="57"/>
        <end position="230"/>
    </location>
</feature>
<feature type="signal peptide" evidence="1">
    <location>
        <begin position="1"/>
        <end position="29"/>
    </location>
</feature>
<reference evidence="4" key="1">
    <citation type="journal article" date="2014" name="Genome Announc.">
        <title>Draft genome sequence of Weissella oryzae SG25T, isolated from fermented rice grains.</title>
        <authorList>
            <person name="Tanizawa Y."/>
            <person name="Fujisawa T."/>
            <person name="Mochizuki T."/>
            <person name="Kaminuma E."/>
            <person name="Suzuki Y."/>
            <person name="Nakamura Y."/>
            <person name="Tohno M."/>
        </authorList>
    </citation>
    <scope>NUCLEOTIDE SEQUENCE [LARGE SCALE GENOMIC DNA]</scope>
    <source>
        <strain evidence="4">DSM 25784 / JCM 18191 / LMG 30913 / SG25</strain>
    </source>
</reference>
<evidence type="ECO:0000313" key="4">
    <source>
        <dbReference type="Proteomes" id="UP000030643"/>
    </source>
</evidence>
<dbReference type="RefSeq" id="WP_027699732.1">
    <property type="nucleotide sequence ID" value="NZ_DF820499.1"/>
</dbReference>
<organism evidence="3 4">
    <name type="scientific">Weissella oryzae (strain DSM 25784 / JCM 18191 / LMG 30913 / SG25)</name>
    <dbReference type="NCBI Taxonomy" id="1329250"/>
    <lineage>
        <taxon>Bacteria</taxon>
        <taxon>Bacillati</taxon>
        <taxon>Bacillota</taxon>
        <taxon>Bacilli</taxon>
        <taxon>Lactobacillales</taxon>
        <taxon>Lactobacillaceae</taxon>
        <taxon>Weissella</taxon>
    </lineage>
</organism>
<dbReference type="Pfam" id="PF13731">
    <property type="entry name" value="WxL"/>
    <property type="match status" value="1"/>
</dbReference>
<sequence>MTYKVVLSSVSVLAALVGVGISTVGVANAQSNLPAATSTKQNDASGSVSGKSDATVKVEQGYLTLDAVPDMNFGMTAQTKTANKNIPLVSNAGLIDDDGNDSGMLKVTDSRGTDDGKTVTTMPWNLTAQLGSFSSASGAALTSSSDWAIHLNQTAGTNSVSAANMPAVYQPVLTSGDNAEHQVLKSSQGNGTGSTTVYYNKANDASLDMGANVPAGQYDAPITWTLNATPTSASN</sequence>
<accession>A0A069CWS4</accession>
<name>A0A069CWS4_WEIOS</name>
<protein>
    <submittedName>
        <fullName evidence="3">Conserved protein</fullName>
    </submittedName>
</protein>
<evidence type="ECO:0000259" key="2">
    <source>
        <dbReference type="Pfam" id="PF13731"/>
    </source>
</evidence>
<feature type="chain" id="PRO_5001662541" evidence="1">
    <location>
        <begin position="30"/>
        <end position="235"/>
    </location>
</feature>
<proteinExistence type="predicted"/>
<evidence type="ECO:0000256" key="1">
    <source>
        <dbReference type="SAM" id="SignalP"/>
    </source>
</evidence>
<gene>
    <name evidence="3" type="ORF">WOSG25_160170</name>
</gene>
<evidence type="ECO:0000313" key="3">
    <source>
        <dbReference type="EMBL" id="GAK31802.1"/>
    </source>
</evidence>
<keyword evidence="1" id="KW-0732">Signal</keyword>